<dbReference type="PANTHER" id="PTHR46825:SF7">
    <property type="entry name" value="D-ALANYL-D-ALANINE CARBOXYPEPTIDASE"/>
    <property type="match status" value="1"/>
</dbReference>
<protein>
    <submittedName>
        <fullName evidence="3">Beta-lactamase</fullName>
    </submittedName>
</protein>
<organism evidence="3 4">
    <name type="scientific">Roseivirga seohaensis subsp. aquiponti</name>
    <dbReference type="NCBI Taxonomy" id="1566026"/>
    <lineage>
        <taxon>Bacteria</taxon>
        <taxon>Pseudomonadati</taxon>
        <taxon>Bacteroidota</taxon>
        <taxon>Cytophagia</taxon>
        <taxon>Cytophagales</taxon>
        <taxon>Roseivirgaceae</taxon>
        <taxon>Roseivirga</taxon>
    </lineage>
</organism>
<dbReference type="RefSeq" id="WP_053221865.1">
    <property type="nucleotide sequence ID" value="NZ_JSVA01000002.1"/>
</dbReference>
<comment type="caution">
    <text evidence="3">The sequence shown here is derived from an EMBL/GenBank/DDBJ whole genome shotgun (WGS) entry which is preliminary data.</text>
</comment>
<accession>A0A0L8AQC3</accession>
<dbReference type="OrthoDB" id="9793489at2"/>
<dbReference type="Pfam" id="PF00144">
    <property type="entry name" value="Beta-lactamase"/>
    <property type="match status" value="1"/>
</dbReference>
<evidence type="ECO:0000259" key="2">
    <source>
        <dbReference type="Pfam" id="PF00144"/>
    </source>
</evidence>
<sequence>MKKKEAKRHFKIIFILASVGSLFFVPWILVWAWILPLPSNVQEQANEALDHGFEGIIVYVDEAGKPPEFYAAGWHNREKKIPAYPQALFKLASINKLYTAVSITKLTADGRLSLDKTLTDYLPELNGRIENANAITLRMMVQHRSGIPNYTDTPDYWAAPKESNKENLDLVLDKPANFKPDTDYEYSNTNYLLLTEIMDKVLGYPHFQFIQEEILNRLQLKNTFASINDVNIDNVMSGYHVGHPYDLKTDNQGMLASAEDVGIFIRALNDGSLFDEGEQKIYSSIYEYEHKGWVPGYQSIAKYHKDIDTVIIQFTNTTDPKLYNWNLADIIYNRIVKIVKREKNQ</sequence>
<dbReference type="InterPro" id="IPR012338">
    <property type="entry name" value="Beta-lactam/transpept-like"/>
</dbReference>
<keyword evidence="1" id="KW-0472">Membrane</keyword>
<keyword evidence="4" id="KW-1185">Reference proteome</keyword>
<gene>
    <name evidence="3" type="ORF">OB69_01215</name>
</gene>
<feature type="domain" description="Beta-lactamase-related" evidence="2">
    <location>
        <begin position="50"/>
        <end position="279"/>
    </location>
</feature>
<evidence type="ECO:0000313" key="3">
    <source>
        <dbReference type="EMBL" id="KOF04446.1"/>
    </source>
</evidence>
<reference evidence="4" key="1">
    <citation type="submission" date="2014-11" db="EMBL/GenBank/DDBJ databases">
        <title>Genome sequencing of Roseivirga sp. D-25.</title>
        <authorList>
            <person name="Selvaratnam C."/>
            <person name="Thevarajoo S."/>
            <person name="Goh K.M."/>
            <person name="Eee R."/>
            <person name="Chan K.-G."/>
            <person name="Chong C.S."/>
        </authorList>
    </citation>
    <scope>NUCLEOTIDE SEQUENCE [LARGE SCALE GENOMIC DNA]</scope>
    <source>
        <strain evidence="4">D-25</strain>
    </source>
</reference>
<name>A0A0L8AQC3_9BACT</name>
<proteinExistence type="predicted"/>
<keyword evidence="1" id="KW-1133">Transmembrane helix</keyword>
<dbReference type="PANTHER" id="PTHR46825">
    <property type="entry name" value="D-ALANYL-D-ALANINE-CARBOXYPEPTIDASE/ENDOPEPTIDASE AMPH"/>
    <property type="match status" value="1"/>
</dbReference>
<feature type="transmembrane region" description="Helical" evidence="1">
    <location>
        <begin position="12"/>
        <end position="34"/>
    </location>
</feature>
<dbReference type="AlphaFoldDB" id="A0A0L8AQC3"/>
<dbReference type="SUPFAM" id="SSF56601">
    <property type="entry name" value="beta-lactamase/transpeptidase-like"/>
    <property type="match status" value="1"/>
</dbReference>
<dbReference type="InterPro" id="IPR050491">
    <property type="entry name" value="AmpC-like"/>
</dbReference>
<keyword evidence="1" id="KW-0812">Transmembrane</keyword>
<evidence type="ECO:0000313" key="4">
    <source>
        <dbReference type="Proteomes" id="UP000036908"/>
    </source>
</evidence>
<dbReference type="Proteomes" id="UP000036908">
    <property type="component" value="Unassembled WGS sequence"/>
</dbReference>
<dbReference type="Gene3D" id="3.40.710.10">
    <property type="entry name" value="DD-peptidase/beta-lactamase superfamily"/>
    <property type="match status" value="1"/>
</dbReference>
<dbReference type="PATRIC" id="fig|1566026.4.peg.1669"/>
<dbReference type="EMBL" id="JSVA01000002">
    <property type="protein sequence ID" value="KOF04446.1"/>
    <property type="molecule type" value="Genomic_DNA"/>
</dbReference>
<evidence type="ECO:0000256" key="1">
    <source>
        <dbReference type="SAM" id="Phobius"/>
    </source>
</evidence>
<dbReference type="InterPro" id="IPR001466">
    <property type="entry name" value="Beta-lactam-related"/>
</dbReference>